<name>A0A1F6TD40_9PROT</name>
<feature type="non-terminal residue" evidence="2">
    <location>
        <position position="167"/>
    </location>
</feature>
<accession>A0A1F6TD40</accession>
<dbReference type="Proteomes" id="UP000179344">
    <property type="component" value="Unassembled WGS sequence"/>
</dbReference>
<dbReference type="SMART" id="SM01321">
    <property type="entry name" value="Y1_Tnp"/>
    <property type="match status" value="1"/>
</dbReference>
<dbReference type="GO" id="GO:0003677">
    <property type="term" value="F:DNA binding"/>
    <property type="evidence" value="ECO:0007669"/>
    <property type="project" value="InterPro"/>
</dbReference>
<evidence type="ECO:0000259" key="1">
    <source>
        <dbReference type="SMART" id="SM01321"/>
    </source>
</evidence>
<dbReference type="InterPro" id="IPR036515">
    <property type="entry name" value="Transposase_17_sf"/>
</dbReference>
<gene>
    <name evidence="2" type="ORF">A2V92_01565</name>
</gene>
<dbReference type="PANTHER" id="PTHR34322:SF2">
    <property type="entry name" value="TRANSPOSASE IS200-LIKE DOMAIN-CONTAINING PROTEIN"/>
    <property type="match status" value="1"/>
</dbReference>
<dbReference type="Gene3D" id="3.30.70.1290">
    <property type="entry name" value="Transposase IS200-like"/>
    <property type="match status" value="1"/>
</dbReference>
<feature type="domain" description="Transposase IS200-like" evidence="1">
    <location>
        <begin position="9"/>
        <end position="123"/>
    </location>
</feature>
<dbReference type="InterPro" id="IPR002686">
    <property type="entry name" value="Transposase_17"/>
</dbReference>
<protein>
    <submittedName>
        <fullName evidence="2">Transposase</fullName>
    </submittedName>
</protein>
<dbReference type="SUPFAM" id="SSF143422">
    <property type="entry name" value="Transposase IS200-like"/>
    <property type="match status" value="1"/>
</dbReference>
<dbReference type="EMBL" id="MFST01000132">
    <property type="protein sequence ID" value="OGI43048.1"/>
    <property type="molecule type" value="Genomic_DNA"/>
</dbReference>
<dbReference type="AlphaFoldDB" id="A0A1F6TD40"/>
<organism evidence="2 3">
    <name type="scientific">Candidatus Muproteobacteria bacterium RBG_16_65_31</name>
    <dbReference type="NCBI Taxonomy" id="1817759"/>
    <lineage>
        <taxon>Bacteria</taxon>
        <taxon>Pseudomonadati</taxon>
        <taxon>Pseudomonadota</taxon>
        <taxon>Candidatus Muproteobacteria</taxon>
    </lineage>
</organism>
<evidence type="ECO:0000313" key="3">
    <source>
        <dbReference type="Proteomes" id="UP000179344"/>
    </source>
</evidence>
<dbReference type="GO" id="GO:0006313">
    <property type="term" value="P:DNA transposition"/>
    <property type="evidence" value="ECO:0007669"/>
    <property type="project" value="InterPro"/>
</dbReference>
<reference evidence="2 3" key="1">
    <citation type="journal article" date="2016" name="Nat. Commun.">
        <title>Thousands of microbial genomes shed light on interconnected biogeochemical processes in an aquifer system.</title>
        <authorList>
            <person name="Anantharaman K."/>
            <person name="Brown C.T."/>
            <person name="Hug L.A."/>
            <person name="Sharon I."/>
            <person name="Castelle C.J."/>
            <person name="Probst A.J."/>
            <person name="Thomas B.C."/>
            <person name="Singh A."/>
            <person name="Wilkins M.J."/>
            <person name="Karaoz U."/>
            <person name="Brodie E.L."/>
            <person name="Williams K.H."/>
            <person name="Hubbard S.S."/>
            <person name="Banfield J.F."/>
        </authorList>
    </citation>
    <scope>NUCLEOTIDE SEQUENCE [LARGE SCALE GENOMIC DNA]</scope>
</reference>
<sequence>MPRIARSVFSGVPHHITQRGNRREDVFFSDEDRAAYLAWLGDYGAQYKVRVLAYCLMTNHIHLVAVPESEDALEKLFRPLHTRYAQRINRRKRWKGHLWQGRFFSSALDETYLWAAIRYVERNPVRARMVRRAENCRWSSAAAHCGLKEDAVLTRDREWSRRLKSVG</sequence>
<dbReference type="PANTHER" id="PTHR34322">
    <property type="entry name" value="TRANSPOSASE, Y1_TNP DOMAIN-CONTAINING"/>
    <property type="match status" value="1"/>
</dbReference>
<evidence type="ECO:0000313" key="2">
    <source>
        <dbReference type="EMBL" id="OGI43048.1"/>
    </source>
</evidence>
<dbReference type="GO" id="GO:0004803">
    <property type="term" value="F:transposase activity"/>
    <property type="evidence" value="ECO:0007669"/>
    <property type="project" value="InterPro"/>
</dbReference>
<proteinExistence type="predicted"/>
<comment type="caution">
    <text evidence="2">The sequence shown here is derived from an EMBL/GenBank/DDBJ whole genome shotgun (WGS) entry which is preliminary data.</text>
</comment>
<dbReference type="Pfam" id="PF01797">
    <property type="entry name" value="Y1_Tnp"/>
    <property type="match status" value="1"/>
</dbReference>